<dbReference type="Proteomes" id="UP000008281">
    <property type="component" value="Unassembled WGS sequence"/>
</dbReference>
<dbReference type="KEGG" id="crq:GCK72_020727"/>
<dbReference type="AlphaFoldDB" id="E3NQY9"/>
<keyword evidence="3" id="KW-1185">Reference proteome</keyword>
<gene>
    <name evidence="2" type="ORF">CRE_03555</name>
</gene>
<dbReference type="RefSeq" id="XP_003089182.2">
    <property type="nucleotide sequence ID" value="XM_003089134.2"/>
</dbReference>
<dbReference type="InParanoid" id="E3NQY9"/>
<dbReference type="HOGENOM" id="CLU_1705902_0_0_1"/>
<name>E3NQY9_CAERE</name>
<dbReference type="CTD" id="9814382"/>
<proteinExistence type="predicted"/>
<feature type="compositionally biased region" description="Low complexity" evidence="1">
    <location>
        <begin position="131"/>
        <end position="140"/>
    </location>
</feature>
<evidence type="ECO:0000313" key="3">
    <source>
        <dbReference type="Proteomes" id="UP000008281"/>
    </source>
</evidence>
<dbReference type="GeneID" id="9814382"/>
<feature type="compositionally biased region" description="Low complexity" evidence="1">
    <location>
        <begin position="148"/>
        <end position="160"/>
    </location>
</feature>
<accession>E3NQY9</accession>
<evidence type="ECO:0000256" key="1">
    <source>
        <dbReference type="SAM" id="MobiDB-lite"/>
    </source>
</evidence>
<sequence>MWHDDENPLKFSNLYFPPASQIRNYVMQQSPADGGAFYESLQVPPMSTNTHPIQSIGEISTGEDEDNVFQSISEDSEGIQGNPESFSNVLTHMPARSESRFSRRFNNTVDRLGGMAEELMGFQMENPAVARPPAVARSPAGQGTTQGQSSRRSILISQRL</sequence>
<feature type="region of interest" description="Disordered" evidence="1">
    <location>
        <begin position="131"/>
        <end position="160"/>
    </location>
</feature>
<reference evidence="2" key="1">
    <citation type="submission" date="2007-07" db="EMBL/GenBank/DDBJ databases">
        <title>PCAP assembly of the Caenorhabditis remanei genome.</title>
        <authorList>
            <consortium name="The Caenorhabditis remanei Sequencing Consortium"/>
            <person name="Wilson R.K."/>
        </authorList>
    </citation>
    <scope>NUCLEOTIDE SEQUENCE [LARGE SCALE GENOMIC DNA]</scope>
    <source>
        <strain evidence="2">PB4641</strain>
    </source>
</reference>
<dbReference type="EMBL" id="DS269616">
    <property type="protein sequence ID" value="EFO86476.1"/>
    <property type="molecule type" value="Genomic_DNA"/>
</dbReference>
<protein>
    <submittedName>
        <fullName evidence="2">Uncharacterized protein</fullName>
    </submittedName>
</protein>
<organism evidence="3">
    <name type="scientific">Caenorhabditis remanei</name>
    <name type="common">Caenorhabditis vulgaris</name>
    <dbReference type="NCBI Taxonomy" id="31234"/>
    <lineage>
        <taxon>Eukaryota</taxon>
        <taxon>Metazoa</taxon>
        <taxon>Ecdysozoa</taxon>
        <taxon>Nematoda</taxon>
        <taxon>Chromadorea</taxon>
        <taxon>Rhabditida</taxon>
        <taxon>Rhabditina</taxon>
        <taxon>Rhabditomorpha</taxon>
        <taxon>Rhabditoidea</taxon>
        <taxon>Rhabditidae</taxon>
        <taxon>Peloderinae</taxon>
        <taxon>Caenorhabditis</taxon>
    </lineage>
</organism>
<evidence type="ECO:0000313" key="2">
    <source>
        <dbReference type="EMBL" id="EFO86476.1"/>
    </source>
</evidence>